<evidence type="ECO:0000313" key="2">
    <source>
        <dbReference type="Proteomes" id="UP000262939"/>
    </source>
</evidence>
<dbReference type="OrthoDB" id="2974285at2"/>
<gene>
    <name evidence="1" type="ORF">D0466_07940</name>
</gene>
<dbReference type="AlphaFoldDB" id="A0A372LIJ2"/>
<dbReference type="Proteomes" id="UP000262939">
    <property type="component" value="Unassembled WGS sequence"/>
</dbReference>
<dbReference type="InterPro" id="IPR012655">
    <property type="entry name" value="YrzI"/>
</dbReference>
<organism evidence="1 2">
    <name type="scientific">Peribacillus glennii</name>
    <dbReference type="NCBI Taxonomy" id="2303991"/>
    <lineage>
        <taxon>Bacteria</taxon>
        <taxon>Bacillati</taxon>
        <taxon>Bacillota</taxon>
        <taxon>Bacilli</taxon>
        <taxon>Bacillales</taxon>
        <taxon>Bacillaceae</taxon>
        <taxon>Peribacillus</taxon>
    </lineage>
</organism>
<dbReference type="EMBL" id="QVTD01000003">
    <property type="protein sequence ID" value="RFU65792.1"/>
    <property type="molecule type" value="Genomic_DNA"/>
</dbReference>
<protein>
    <submittedName>
        <fullName evidence="1">YrzI family small protein</fullName>
    </submittedName>
</protein>
<reference evidence="1 2" key="1">
    <citation type="submission" date="2018-08" db="EMBL/GenBank/DDBJ databases">
        <title>Bacillus chawlae sp. nov., Bacillus glennii sp. nov., and Bacillus saganii sp. nov. Isolated from the Vehicle Assembly Building at Kennedy Space Center where the Viking Spacecraft were Assembled.</title>
        <authorList>
            <person name="Seuylemezian A."/>
            <person name="Vaishampayan P."/>
        </authorList>
    </citation>
    <scope>NUCLEOTIDE SEQUENCE [LARGE SCALE GENOMIC DNA]</scope>
    <source>
        <strain evidence="1 2">V44-8</strain>
    </source>
</reference>
<accession>A0A372LIJ2</accession>
<keyword evidence="2" id="KW-1185">Reference proteome</keyword>
<proteinExistence type="predicted"/>
<sequence length="45" mass="5698">MTLNMLFFTITIKKRTMTAEEYLHQEKIQKLRDEYIDKSMKYRYF</sequence>
<name>A0A372LIJ2_9BACI</name>
<comment type="caution">
    <text evidence="1">The sequence shown here is derived from an EMBL/GenBank/DDBJ whole genome shotgun (WGS) entry which is preliminary data.</text>
</comment>
<dbReference type="RefSeq" id="WP_117321963.1">
    <property type="nucleotide sequence ID" value="NZ_QVTD01000003.1"/>
</dbReference>
<dbReference type="Pfam" id="PF09501">
    <property type="entry name" value="Bac_small_YrzI"/>
    <property type="match status" value="1"/>
</dbReference>
<evidence type="ECO:0000313" key="1">
    <source>
        <dbReference type="EMBL" id="RFU65792.1"/>
    </source>
</evidence>